<dbReference type="SUPFAM" id="SSF46785">
    <property type="entry name" value="Winged helix' DNA-binding domain"/>
    <property type="match status" value="1"/>
</dbReference>
<reference evidence="6" key="1">
    <citation type="journal article" date="2019" name="Int. J. Syst. Evol. Microbiol.">
        <title>The Global Catalogue of Microorganisms (GCM) 10K type strain sequencing project: providing services to taxonomists for standard genome sequencing and annotation.</title>
        <authorList>
            <consortium name="The Broad Institute Genomics Platform"/>
            <consortium name="The Broad Institute Genome Sequencing Center for Infectious Disease"/>
            <person name="Wu L."/>
            <person name="Ma J."/>
        </authorList>
    </citation>
    <scope>NUCLEOTIDE SEQUENCE [LARGE SCALE GENOMIC DNA]</scope>
    <source>
        <strain evidence="6">CCUG 62974</strain>
    </source>
</reference>
<dbReference type="InterPro" id="IPR050679">
    <property type="entry name" value="Bact_HTH_transcr_reg"/>
</dbReference>
<evidence type="ECO:0000256" key="3">
    <source>
        <dbReference type="ARBA" id="ARBA00023163"/>
    </source>
</evidence>
<dbReference type="PANTHER" id="PTHR44846:SF17">
    <property type="entry name" value="GNTR-FAMILY TRANSCRIPTIONAL REGULATOR"/>
    <property type="match status" value="1"/>
</dbReference>
<dbReference type="InterPro" id="IPR028978">
    <property type="entry name" value="Chorismate_lyase_/UTRA_dom_sf"/>
</dbReference>
<dbReference type="PROSITE" id="PS50949">
    <property type="entry name" value="HTH_GNTR"/>
    <property type="match status" value="1"/>
</dbReference>
<dbReference type="SMART" id="SM00345">
    <property type="entry name" value="HTH_GNTR"/>
    <property type="match status" value="1"/>
</dbReference>
<sequence length="259" mass="28063">MGDGFEGLAPYRRIAARIRARIESGEIQPGDRIPSVREIVRDEGVATATATRVAAVLRAEGYATSVPGIGTIAVLPKKLTTGPDRLQMLRATGSGYRPGERVEILGADLVPAPEEVADALGVEAETPLIRRRRMYRDDAGVVALSTSWLPGELAEAIPELLATEPLPAMTFGLVEERTGRRAVRRRDVIAIRPVPVDAAELLEVEEGTPVLTMTNHYWDQHGEATEYAVDFLAPGRDLSADHDLDWKADGTGHLTSEAR</sequence>
<dbReference type="InterPro" id="IPR036390">
    <property type="entry name" value="WH_DNA-bd_sf"/>
</dbReference>
<dbReference type="Pfam" id="PF00392">
    <property type="entry name" value="GntR"/>
    <property type="match status" value="1"/>
</dbReference>
<dbReference type="InterPro" id="IPR036388">
    <property type="entry name" value="WH-like_DNA-bd_sf"/>
</dbReference>
<gene>
    <name evidence="5" type="ORF">ACFQ08_00680</name>
</gene>
<comment type="caution">
    <text evidence="5">The sequence shown here is derived from an EMBL/GenBank/DDBJ whole genome shotgun (WGS) entry which is preliminary data.</text>
</comment>
<name>A0ABW3DGR7_9ACTN</name>
<dbReference type="Pfam" id="PF07702">
    <property type="entry name" value="UTRA"/>
    <property type="match status" value="1"/>
</dbReference>
<evidence type="ECO:0000256" key="2">
    <source>
        <dbReference type="ARBA" id="ARBA00023125"/>
    </source>
</evidence>
<dbReference type="InterPro" id="IPR000524">
    <property type="entry name" value="Tscrpt_reg_HTH_GntR"/>
</dbReference>
<evidence type="ECO:0000256" key="1">
    <source>
        <dbReference type="ARBA" id="ARBA00023015"/>
    </source>
</evidence>
<keyword evidence="2" id="KW-0238">DNA-binding</keyword>
<dbReference type="Gene3D" id="3.40.1410.10">
    <property type="entry name" value="Chorismate lyase-like"/>
    <property type="match status" value="1"/>
</dbReference>
<keyword evidence="3" id="KW-0804">Transcription</keyword>
<protein>
    <submittedName>
        <fullName evidence="5">GntR family transcriptional regulator</fullName>
    </submittedName>
</protein>
<dbReference type="SMART" id="SM00866">
    <property type="entry name" value="UTRA"/>
    <property type="match status" value="1"/>
</dbReference>
<dbReference type="Proteomes" id="UP001597024">
    <property type="component" value="Unassembled WGS sequence"/>
</dbReference>
<keyword evidence="1" id="KW-0805">Transcription regulation</keyword>
<accession>A0ABW3DGR7</accession>
<dbReference type="InterPro" id="IPR011663">
    <property type="entry name" value="UTRA"/>
</dbReference>
<keyword evidence="6" id="KW-1185">Reference proteome</keyword>
<dbReference type="PANTHER" id="PTHR44846">
    <property type="entry name" value="MANNOSYL-D-GLYCERATE TRANSPORT/METABOLISM SYSTEM REPRESSOR MNGR-RELATED"/>
    <property type="match status" value="1"/>
</dbReference>
<organism evidence="5 6">
    <name type="scientific">Streptosporangium algeriense</name>
    <dbReference type="NCBI Taxonomy" id="1682748"/>
    <lineage>
        <taxon>Bacteria</taxon>
        <taxon>Bacillati</taxon>
        <taxon>Actinomycetota</taxon>
        <taxon>Actinomycetes</taxon>
        <taxon>Streptosporangiales</taxon>
        <taxon>Streptosporangiaceae</taxon>
        <taxon>Streptosporangium</taxon>
    </lineage>
</organism>
<feature type="domain" description="HTH gntR-type" evidence="4">
    <location>
        <begin position="8"/>
        <end position="76"/>
    </location>
</feature>
<evidence type="ECO:0000313" key="5">
    <source>
        <dbReference type="EMBL" id="MFD0883083.1"/>
    </source>
</evidence>
<evidence type="ECO:0000313" key="6">
    <source>
        <dbReference type="Proteomes" id="UP001597024"/>
    </source>
</evidence>
<dbReference type="SUPFAM" id="SSF64288">
    <property type="entry name" value="Chorismate lyase-like"/>
    <property type="match status" value="1"/>
</dbReference>
<evidence type="ECO:0000259" key="4">
    <source>
        <dbReference type="PROSITE" id="PS50949"/>
    </source>
</evidence>
<dbReference type="Gene3D" id="1.10.10.10">
    <property type="entry name" value="Winged helix-like DNA-binding domain superfamily/Winged helix DNA-binding domain"/>
    <property type="match status" value="1"/>
</dbReference>
<dbReference type="EMBL" id="JBHTHX010000006">
    <property type="protein sequence ID" value="MFD0883083.1"/>
    <property type="molecule type" value="Genomic_DNA"/>
</dbReference>
<proteinExistence type="predicted"/>